<reference evidence="1" key="2">
    <citation type="submission" date="2021-10" db="EMBL/GenBank/DDBJ databases">
        <title>Phylogenomics reveals ancestral predisposition of the termite-cultivated fungus Termitomyces towards a domesticated lifestyle.</title>
        <authorList>
            <person name="Auxier B."/>
            <person name="Grum-Grzhimaylo A."/>
            <person name="Cardenas M.E."/>
            <person name="Lodge J.D."/>
            <person name="Laessoe T."/>
            <person name="Pedersen O."/>
            <person name="Smith M.E."/>
            <person name="Kuyper T.W."/>
            <person name="Franco-Molano E.A."/>
            <person name="Baroni T.J."/>
            <person name="Aanen D.K."/>
        </authorList>
    </citation>
    <scope>NUCLEOTIDE SEQUENCE</scope>
    <source>
        <strain evidence="1">D49</strain>
    </source>
</reference>
<protein>
    <recommendedName>
        <fullName evidence="3">F-box domain-containing protein</fullName>
    </recommendedName>
</protein>
<keyword evidence="2" id="KW-1185">Reference proteome</keyword>
<name>A0A9P7K6T0_9AGAR</name>
<evidence type="ECO:0008006" key="3">
    <source>
        <dbReference type="Google" id="ProtNLM"/>
    </source>
</evidence>
<evidence type="ECO:0000313" key="1">
    <source>
        <dbReference type="EMBL" id="KAG5638220.1"/>
    </source>
</evidence>
<proteinExistence type="predicted"/>
<dbReference type="InterPro" id="IPR036047">
    <property type="entry name" value="F-box-like_dom_sf"/>
</dbReference>
<organism evidence="1 2">
    <name type="scientific">Sphagnurus paluster</name>
    <dbReference type="NCBI Taxonomy" id="117069"/>
    <lineage>
        <taxon>Eukaryota</taxon>
        <taxon>Fungi</taxon>
        <taxon>Dikarya</taxon>
        <taxon>Basidiomycota</taxon>
        <taxon>Agaricomycotina</taxon>
        <taxon>Agaricomycetes</taxon>
        <taxon>Agaricomycetidae</taxon>
        <taxon>Agaricales</taxon>
        <taxon>Tricholomatineae</taxon>
        <taxon>Lyophyllaceae</taxon>
        <taxon>Sphagnurus</taxon>
    </lineage>
</organism>
<dbReference type="OrthoDB" id="3049838at2759"/>
<dbReference type="SUPFAM" id="SSF52047">
    <property type="entry name" value="RNI-like"/>
    <property type="match status" value="1"/>
</dbReference>
<evidence type="ECO:0000313" key="2">
    <source>
        <dbReference type="Proteomes" id="UP000717328"/>
    </source>
</evidence>
<dbReference type="EMBL" id="JABCKI010005774">
    <property type="protein sequence ID" value="KAG5638220.1"/>
    <property type="molecule type" value="Genomic_DNA"/>
</dbReference>
<gene>
    <name evidence="1" type="ORF">H0H81_001221</name>
</gene>
<dbReference type="AlphaFoldDB" id="A0A9P7K6T0"/>
<comment type="caution">
    <text evidence="1">The sequence shown here is derived from an EMBL/GenBank/DDBJ whole genome shotgun (WGS) entry which is preliminary data.</text>
</comment>
<reference evidence="1" key="1">
    <citation type="submission" date="2021-02" db="EMBL/GenBank/DDBJ databases">
        <authorList>
            <person name="Nieuwenhuis M."/>
            <person name="Van De Peppel L.J.J."/>
        </authorList>
    </citation>
    <scope>NUCLEOTIDE SEQUENCE</scope>
    <source>
        <strain evidence="1">D49</strain>
    </source>
</reference>
<dbReference type="SUPFAM" id="SSF81383">
    <property type="entry name" value="F-box domain"/>
    <property type="match status" value="1"/>
</dbReference>
<accession>A0A9P7K6T0</accession>
<dbReference type="Proteomes" id="UP000717328">
    <property type="component" value="Unassembled WGS sequence"/>
</dbReference>
<sequence>MTPDLPVELWQEILSLLPPHHVRKLIGVSRILFRMAMEDIYRELRFKSDDELMMKTFQKLKYPEFLADVEEENVVLKKSSKLWTWTSTKFRVQNLPKIIPHPSASILKVAGEVIPHCSETKSVKFVLHEFVAPTLFRPFLNTVFTSLGPRLHTLTVELTLFNSQLILDKNFSSALHSLAELKVIFAPSSTFRPFEEVSLDKSLASFVSGLEKTLQCLSITFSTFVDMSTFFSSVCRLSRLRIFILDMTFVEFLYSEQEQSLAHFLFKHQKTLEHLCIRKQPSRTTINDGDHLSLPDLPDLGFEFPVLHTLEFSVLSSSHLHVICEWFKNASPQGLRLLESLTLFKHSLTLDDASILFEALGATGASDGLQKLTMKVQSLDSELMDLFASRLPALRELELLYNHYRLEDDRVRGQPYFELGMFIV</sequence>